<name>W9DZS6_METTI</name>
<reference evidence="1 2" key="1">
    <citation type="submission" date="2013-08" db="EMBL/GenBank/DDBJ databases">
        <authorList>
            <consortium name="DOE Joint Genome Institute"/>
            <person name="Eisen J."/>
            <person name="Huntemann M."/>
            <person name="Han J."/>
            <person name="Chen A."/>
            <person name="Kyrpides N."/>
            <person name="Mavromatis K."/>
            <person name="Markowitz V."/>
            <person name="Palaniappan K."/>
            <person name="Ivanova N."/>
            <person name="Schaumberg A."/>
            <person name="Pati A."/>
            <person name="Liolios K."/>
            <person name="Nordberg H.P."/>
            <person name="Cantor M.N."/>
            <person name="Hua S.X."/>
            <person name="Woyke T."/>
        </authorList>
    </citation>
    <scope>NUCLEOTIDE SEQUENCE [LARGE SCALE GENOMIC DNA]</scope>
    <source>
        <strain evidence="1 2">DSM 2278</strain>
    </source>
</reference>
<evidence type="ECO:0000313" key="1">
    <source>
        <dbReference type="EMBL" id="ETA69192.1"/>
    </source>
</evidence>
<organism evidence="1 2">
    <name type="scientific">Methanolobus tindarius DSM 2278</name>
    <dbReference type="NCBI Taxonomy" id="1090322"/>
    <lineage>
        <taxon>Archaea</taxon>
        <taxon>Methanobacteriati</taxon>
        <taxon>Methanobacteriota</taxon>
        <taxon>Stenosarchaea group</taxon>
        <taxon>Methanomicrobia</taxon>
        <taxon>Methanosarcinales</taxon>
        <taxon>Methanosarcinaceae</taxon>
        <taxon>Methanolobus</taxon>
    </lineage>
</organism>
<comment type="caution">
    <text evidence="1">The sequence shown here is derived from an EMBL/GenBank/DDBJ whole genome shotgun (WGS) entry which is preliminary data.</text>
</comment>
<dbReference type="AlphaFoldDB" id="W9DZS6"/>
<sequence length="228" mass="26571">MSKDENSYICPVCGYDGLGEPPYNRDLSYPSYEICSCCGFEYGFDDQDQDYSFKEYRDKWIKDGMKWFNPSKKPDTLDYKKQFSNIEKAIFMANANIIQMIKQYRDLTISLEELSKVIDVNSFAPPDYSYSVIICKEHVINVLEKNKREEVSELDLARWAKFIMFSEWYDYCEENSELIPSVLAELEAPLLWSNYADGDCGELKEFMGKLSPEKADSYINALRNNTES</sequence>
<dbReference type="STRING" id="1090322.MettiDRAFT_2686"/>
<protein>
    <submittedName>
        <fullName evidence="1">Uncharacterized protein</fullName>
    </submittedName>
</protein>
<evidence type="ECO:0000313" key="2">
    <source>
        <dbReference type="Proteomes" id="UP000019483"/>
    </source>
</evidence>
<proteinExistence type="predicted"/>
<accession>W9DZS6</accession>
<gene>
    <name evidence="1" type="ORF">MettiDRAFT_2686</name>
</gene>
<dbReference type="EMBL" id="AZAJ01000001">
    <property type="protein sequence ID" value="ETA69192.1"/>
    <property type="molecule type" value="Genomic_DNA"/>
</dbReference>
<keyword evidence="2" id="KW-1185">Reference proteome</keyword>
<dbReference type="Proteomes" id="UP000019483">
    <property type="component" value="Unassembled WGS sequence"/>
</dbReference>